<evidence type="ECO:0000313" key="4">
    <source>
        <dbReference type="Proteomes" id="UP000306147"/>
    </source>
</evidence>
<name>A0A4V3QZA0_9SPHN</name>
<keyword evidence="1" id="KW-0378">Hydrolase</keyword>
<evidence type="ECO:0000259" key="2">
    <source>
        <dbReference type="Pfam" id="PF00326"/>
    </source>
</evidence>
<dbReference type="PANTHER" id="PTHR42776">
    <property type="entry name" value="SERINE PEPTIDASE S9 FAMILY MEMBER"/>
    <property type="match status" value="1"/>
</dbReference>
<evidence type="ECO:0000313" key="3">
    <source>
        <dbReference type="EMBL" id="TGX53392.1"/>
    </source>
</evidence>
<dbReference type="SUPFAM" id="SSF82171">
    <property type="entry name" value="DPP6 N-terminal domain-like"/>
    <property type="match status" value="1"/>
</dbReference>
<gene>
    <name evidence="3" type="ORF">E5A73_11130</name>
</gene>
<dbReference type="AlphaFoldDB" id="A0A4V3QZA0"/>
<dbReference type="GO" id="GO:0004252">
    <property type="term" value="F:serine-type endopeptidase activity"/>
    <property type="evidence" value="ECO:0007669"/>
    <property type="project" value="TreeGrafter"/>
</dbReference>
<dbReference type="InterPro" id="IPR029058">
    <property type="entry name" value="AB_hydrolase_fold"/>
</dbReference>
<accession>A0A4V3QZA0</accession>
<sequence>MSLPLCLVAPAAAQTPQAAQFGAREAVQQISLSPDGNHVAVIQPDGGPGATLMIADLVEGGAMKGILHSSGKPDRLSECHWASNSRIVCDIFMIQQDSVKLAFTRMVSLNLDGSDLKVLTASNTPRSLGVAQSGGAIIDWGPEGANGSLVMTREFIPEQTTGTHLASSREGLGVELIDATSLRRKTLEQPKTSAVDYISDGHGNVRVMGLRPERTSGYSGDIINYHYRLPGSRDWKELGALDVGGGMPKGFNPYAVDSTANVVYGFDRIDGRRALYSVALDGTLKRSLVLSHPQVDVDSLIRIGRQERVVGASYATDKRQVEFFDPELQRLRIALSKALPGKPLVTFVDSNADESKLLMFAGSDNDPGTYYLYDKASRKLEEVLTSRPRLAGVALANVKPVEFPAADGTRIPGYLTLPAGSDGRNLPAIVMPHGGPEARDEWGFDWLAQFFAARGFAVLQPNFRGSSGYGDAWFQKNGYQSWRTAIGDVNDGGRWLVGQGIGRADQLAILGWSYGGYAALQSSVLDPDLFKAIVAIAPVTDLETLREESRGYVNFPQVDARIGHGDHVREGSPARNAKRIKAPVLLFHGDQDLNVGIGESRLMAGKLREAGGSVDFVEFDGLDHYLDDGTARTTMLARADQFLRTSLKLKP</sequence>
<dbReference type="EMBL" id="SRXT01000004">
    <property type="protein sequence ID" value="TGX53392.1"/>
    <property type="molecule type" value="Genomic_DNA"/>
</dbReference>
<organism evidence="3 4">
    <name type="scientific">Sphingomonas gei</name>
    <dbReference type="NCBI Taxonomy" id="1395960"/>
    <lineage>
        <taxon>Bacteria</taxon>
        <taxon>Pseudomonadati</taxon>
        <taxon>Pseudomonadota</taxon>
        <taxon>Alphaproteobacteria</taxon>
        <taxon>Sphingomonadales</taxon>
        <taxon>Sphingomonadaceae</taxon>
        <taxon>Sphingomonas</taxon>
    </lineage>
</organism>
<dbReference type="Pfam" id="PF00326">
    <property type="entry name" value="Peptidase_S9"/>
    <property type="match status" value="1"/>
</dbReference>
<proteinExistence type="predicted"/>
<feature type="domain" description="Peptidase S9 prolyl oligopeptidase catalytic" evidence="2">
    <location>
        <begin position="442"/>
        <end position="648"/>
    </location>
</feature>
<dbReference type="SUPFAM" id="SSF53474">
    <property type="entry name" value="alpha/beta-Hydrolases"/>
    <property type="match status" value="1"/>
</dbReference>
<dbReference type="Gene3D" id="3.40.50.1820">
    <property type="entry name" value="alpha/beta hydrolase"/>
    <property type="match status" value="1"/>
</dbReference>
<dbReference type="OrthoDB" id="128799at2"/>
<dbReference type="Proteomes" id="UP000306147">
    <property type="component" value="Unassembled WGS sequence"/>
</dbReference>
<evidence type="ECO:0000256" key="1">
    <source>
        <dbReference type="ARBA" id="ARBA00022801"/>
    </source>
</evidence>
<dbReference type="InterPro" id="IPR001375">
    <property type="entry name" value="Peptidase_S9_cat"/>
</dbReference>
<reference evidence="3 4" key="1">
    <citation type="submission" date="2019-04" db="EMBL/GenBank/DDBJ databases">
        <title>Sphingomonas psychrotolerans sp. nov., isolated from soil in the Tianshan Mountains, Xinjiang, China.</title>
        <authorList>
            <person name="Luo Y."/>
            <person name="Sheng H."/>
        </authorList>
    </citation>
    <scope>NUCLEOTIDE SEQUENCE [LARGE SCALE GENOMIC DNA]</scope>
    <source>
        <strain evidence="3 4">ZFGT-11</strain>
    </source>
</reference>
<dbReference type="GO" id="GO:0006508">
    <property type="term" value="P:proteolysis"/>
    <property type="evidence" value="ECO:0007669"/>
    <property type="project" value="InterPro"/>
</dbReference>
<comment type="caution">
    <text evidence="3">The sequence shown here is derived from an EMBL/GenBank/DDBJ whole genome shotgun (WGS) entry which is preliminary data.</text>
</comment>
<keyword evidence="4" id="KW-1185">Reference proteome</keyword>
<dbReference type="PANTHER" id="PTHR42776:SF27">
    <property type="entry name" value="DIPEPTIDYL PEPTIDASE FAMILY MEMBER 6"/>
    <property type="match status" value="1"/>
</dbReference>
<protein>
    <submittedName>
        <fullName evidence="3">S9 family peptidase</fullName>
    </submittedName>
</protein>